<dbReference type="Proteomes" id="UP000305067">
    <property type="component" value="Unassembled WGS sequence"/>
</dbReference>
<evidence type="ECO:0000313" key="2">
    <source>
        <dbReference type="EMBL" id="TFK96797.1"/>
    </source>
</evidence>
<protein>
    <submittedName>
        <fullName evidence="2">Uncharacterized protein</fullName>
    </submittedName>
</protein>
<evidence type="ECO:0000256" key="1">
    <source>
        <dbReference type="SAM" id="MobiDB-lite"/>
    </source>
</evidence>
<name>A0A5C3Q6M2_9AGAR</name>
<gene>
    <name evidence="2" type="ORF">BDV98DRAFT_635181</name>
</gene>
<evidence type="ECO:0000313" key="3">
    <source>
        <dbReference type="Proteomes" id="UP000305067"/>
    </source>
</evidence>
<feature type="region of interest" description="Disordered" evidence="1">
    <location>
        <begin position="139"/>
        <end position="158"/>
    </location>
</feature>
<organism evidence="2 3">
    <name type="scientific">Pterulicium gracile</name>
    <dbReference type="NCBI Taxonomy" id="1884261"/>
    <lineage>
        <taxon>Eukaryota</taxon>
        <taxon>Fungi</taxon>
        <taxon>Dikarya</taxon>
        <taxon>Basidiomycota</taxon>
        <taxon>Agaricomycotina</taxon>
        <taxon>Agaricomycetes</taxon>
        <taxon>Agaricomycetidae</taxon>
        <taxon>Agaricales</taxon>
        <taxon>Pleurotineae</taxon>
        <taxon>Pterulaceae</taxon>
        <taxon>Pterulicium</taxon>
    </lineage>
</organism>
<accession>A0A5C3Q6M2</accession>
<reference evidence="2 3" key="1">
    <citation type="journal article" date="2019" name="Nat. Ecol. Evol.">
        <title>Megaphylogeny resolves global patterns of mushroom evolution.</title>
        <authorList>
            <person name="Varga T."/>
            <person name="Krizsan K."/>
            <person name="Foldi C."/>
            <person name="Dima B."/>
            <person name="Sanchez-Garcia M."/>
            <person name="Sanchez-Ramirez S."/>
            <person name="Szollosi G.J."/>
            <person name="Szarkandi J.G."/>
            <person name="Papp V."/>
            <person name="Albert L."/>
            <person name="Andreopoulos W."/>
            <person name="Angelini C."/>
            <person name="Antonin V."/>
            <person name="Barry K.W."/>
            <person name="Bougher N.L."/>
            <person name="Buchanan P."/>
            <person name="Buyck B."/>
            <person name="Bense V."/>
            <person name="Catcheside P."/>
            <person name="Chovatia M."/>
            <person name="Cooper J."/>
            <person name="Damon W."/>
            <person name="Desjardin D."/>
            <person name="Finy P."/>
            <person name="Geml J."/>
            <person name="Haridas S."/>
            <person name="Hughes K."/>
            <person name="Justo A."/>
            <person name="Karasinski D."/>
            <person name="Kautmanova I."/>
            <person name="Kiss B."/>
            <person name="Kocsube S."/>
            <person name="Kotiranta H."/>
            <person name="LaButti K.M."/>
            <person name="Lechner B.E."/>
            <person name="Liimatainen K."/>
            <person name="Lipzen A."/>
            <person name="Lukacs Z."/>
            <person name="Mihaltcheva S."/>
            <person name="Morgado L.N."/>
            <person name="Niskanen T."/>
            <person name="Noordeloos M.E."/>
            <person name="Ohm R.A."/>
            <person name="Ortiz-Santana B."/>
            <person name="Ovrebo C."/>
            <person name="Racz N."/>
            <person name="Riley R."/>
            <person name="Savchenko A."/>
            <person name="Shiryaev A."/>
            <person name="Soop K."/>
            <person name="Spirin V."/>
            <person name="Szebenyi C."/>
            <person name="Tomsovsky M."/>
            <person name="Tulloss R.E."/>
            <person name="Uehling J."/>
            <person name="Grigoriev I.V."/>
            <person name="Vagvolgyi C."/>
            <person name="Papp T."/>
            <person name="Martin F.M."/>
            <person name="Miettinen O."/>
            <person name="Hibbett D.S."/>
            <person name="Nagy L.G."/>
        </authorList>
    </citation>
    <scope>NUCLEOTIDE SEQUENCE [LARGE SCALE GENOMIC DNA]</scope>
    <source>
        <strain evidence="2 3">CBS 309.79</strain>
    </source>
</reference>
<proteinExistence type="predicted"/>
<keyword evidence="3" id="KW-1185">Reference proteome</keyword>
<dbReference type="AlphaFoldDB" id="A0A5C3Q6M2"/>
<sequence length="158" mass="17767">MSPGWIDQRGMEFVLWGFHQMRTLVHLCHGLVRLLMAVIGAIQEFSDEILQLKDASRLEQEQEDCVDEVRLISPHVFADFSILWPPWRSSFGKGITQSLVAGAQLFQVSIGGVFEHLLEICLSLLTRCDESVKEGTKSKSQISRVSRLQPKTHGTCTA</sequence>
<dbReference type="EMBL" id="ML178854">
    <property type="protein sequence ID" value="TFK96797.1"/>
    <property type="molecule type" value="Genomic_DNA"/>
</dbReference>